<dbReference type="SUPFAM" id="SSF47413">
    <property type="entry name" value="lambda repressor-like DNA-binding domains"/>
    <property type="match status" value="1"/>
</dbReference>
<dbReference type="InterPro" id="IPR010057">
    <property type="entry name" value="Transcription_activator_Rgg_C"/>
</dbReference>
<organism evidence="2 3">
    <name type="scientific">Lacticaseibacillus casei DSM 20011 = JCM 1134 = ATCC 393</name>
    <dbReference type="NCBI Taxonomy" id="1423732"/>
    <lineage>
        <taxon>Bacteria</taxon>
        <taxon>Bacillati</taxon>
        <taxon>Bacillota</taxon>
        <taxon>Bacilli</taxon>
        <taxon>Lactobacillales</taxon>
        <taxon>Lactobacillaceae</taxon>
        <taxon>Lacticaseibacillus</taxon>
    </lineage>
</organism>
<dbReference type="InterPro" id="IPR001387">
    <property type="entry name" value="Cro/C1-type_HTH"/>
</dbReference>
<reference evidence="2 3" key="1">
    <citation type="journal article" date="2013" name="PLoS ONE">
        <title>Genomic Adaptation of the Lactobacillus casei Group.</title>
        <authorList>
            <person name="Toh H."/>
            <person name="Oshima K."/>
            <person name="Nakano A."/>
            <person name="Takahata M."/>
            <person name="Murakami M."/>
            <person name="Takaki T."/>
            <person name="Nishiyama H."/>
            <person name="Igimi S."/>
            <person name="Hattori M."/>
            <person name="Morita H."/>
        </authorList>
    </citation>
    <scope>NUCLEOTIDE SEQUENCE [LARGE SCALE GENOMIC DNA]</scope>
    <source>
        <strain evidence="2 3">ATCC 393</strain>
    </source>
</reference>
<protein>
    <submittedName>
        <fullName evidence="2">Transcriptional regulator</fullName>
    </submittedName>
</protein>
<accession>A0AAD1ARW7</accession>
<dbReference type="PROSITE" id="PS50943">
    <property type="entry name" value="HTH_CROC1"/>
    <property type="match status" value="1"/>
</dbReference>
<gene>
    <name evidence="2" type="ORF">LBCZ_2445</name>
</gene>
<dbReference type="Gene3D" id="1.10.260.40">
    <property type="entry name" value="lambda repressor-like DNA-binding domains"/>
    <property type="match status" value="1"/>
</dbReference>
<dbReference type="Pfam" id="PF21259">
    <property type="entry name" value="Rgg_C"/>
    <property type="match status" value="1"/>
</dbReference>
<proteinExistence type="predicted"/>
<name>A0AAD1ARW7_LACCA</name>
<dbReference type="GO" id="GO:0003677">
    <property type="term" value="F:DNA binding"/>
    <property type="evidence" value="ECO:0007669"/>
    <property type="project" value="InterPro"/>
</dbReference>
<sequence length="288" mass="33152">MTYTFSNFGFLLAAMRKRRRLRMTDIADNTSLSTISRFERGNQNISLSLARELFERVHASLPETAALVDNSTPVSDMWRRLNEAALTEDVLMLEKEITAFETMHDTVSSMIVIVLKTYRSMFNHEDLDWGHSISPVIRYLLGNGRWFLFEFQLFAASIYLASPKDSKRCLIRAIHEIGYTNSNIFQEPFTTGLFYAAVSAIEKSDLSSANVLLGNLRGLAPTTDTIFLKYRIRMVEAALRYSLRDDPREYRNIVDMLTFLHTIGADNYCEADQRWLKRMGIEIDLNLD</sequence>
<dbReference type="InterPro" id="IPR010982">
    <property type="entry name" value="Lambda_DNA-bd_dom_sf"/>
</dbReference>
<dbReference type="Proteomes" id="UP000015560">
    <property type="component" value="Chromosome"/>
</dbReference>
<dbReference type="CDD" id="cd00093">
    <property type="entry name" value="HTH_XRE"/>
    <property type="match status" value="1"/>
</dbReference>
<feature type="domain" description="HTH cro/C1-type" evidence="1">
    <location>
        <begin position="12"/>
        <end position="53"/>
    </location>
</feature>
<evidence type="ECO:0000259" key="1">
    <source>
        <dbReference type="PROSITE" id="PS50943"/>
    </source>
</evidence>
<evidence type="ECO:0000313" key="3">
    <source>
        <dbReference type="Proteomes" id="UP000015560"/>
    </source>
</evidence>
<dbReference type="EMBL" id="AP012544">
    <property type="protein sequence ID" value="BAN75613.1"/>
    <property type="molecule type" value="Genomic_DNA"/>
</dbReference>
<dbReference type="AlphaFoldDB" id="A0AAD1ARW7"/>
<evidence type="ECO:0000313" key="2">
    <source>
        <dbReference type="EMBL" id="BAN75613.1"/>
    </source>
</evidence>